<gene>
    <name evidence="2" type="ORF">Cgig2_017341</name>
</gene>
<accession>A0A9Q1K442</accession>
<evidence type="ECO:0000313" key="2">
    <source>
        <dbReference type="EMBL" id="KAJ8436916.1"/>
    </source>
</evidence>
<sequence length="294" mass="32707">MAKVLGSLVCTGGVILLILHGGIPLNKATHSGKSSHNAKSEGTEVVHYSTQRWILGLAFLLICIVCWSGWFLIQQELARDNHANILQCFAIKREYGIFGSGMCYVGMSWSVQTLTEGSSFYISIQPFRADFYNLTGLLYVLLCGKGRGEVDNINEPTLAANPNGSSPAAADATQFSDSYAFETKEVKQIDSKTKDKDYEAEKKSEDKVIARLQIFQPTEYPKNHSTCHHSGCHGPTPVENQPPSHYQNLLPAHTCQAFTREPRRYESIKTCVVRVDHIACNGKNQLHIMNNRNQ</sequence>
<dbReference type="AlphaFoldDB" id="A0A9Q1K442"/>
<keyword evidence="1" id="KW-0472">Membrane</keyword>
<organism evidence="2 3">
    <name type="scientific">Carnegiea gigantea</name>
    <dbReference type="NCBI Taxonomy" id="171969"/>
    <lineage>
        <taxon>Eukaryota</taxon>
        <taxon>Viridiplantae</taxon>
        <taxon>Streptophyta</taxon>
        <taxon>Embryophyta</taxon>
        <taxon>Tracheophyta</taxon>
        <taxon>Spermatophyta</taxon>
        <taxon>Magnoliopsida</taxon>
        <taxon>eudicotyledons</taxon>
        <taxon>Gunneridae</taxon>
        <taxon>Pentapetalae</taxon>
        <taxon>Caryophyllales</taxon>
        <taxon>Cactineae</taxon>
        <taxon>Cactaceae</taxon>
        <taxon>Cactoideae</taxon>
        <taxon>Echinocereeae</taxon>
        <taxon>Carnegiea</taxon>
    </lineage>
</organism>
<evidence type="ECO:0000313" key="3">
    <source>
        <dbReference type="Proteomes" id="UP001153076"/>
    </source>
</evidence>
<keyword evidence="1" id="KW-1133">Transmembrane helix</keyword>
<keyword evidence="3" id="KW-1185">Reference proteome</keyword>
<keyword evidence="1" id="KW-0812">Transmembrane</keyword>
<name>A0A9Q1K442_9CARY</name>
<dbReference type="EMBL" id="JAKOGI010000323">
    <property type="protein sequence ID" value="KAJ8436916.1"/>
    <property type="molecule type" value="Genomic_DNA"/>
</dbReference>
<evidence type="ECO:0000256" key="1">
    <source>
        <dbReference type="SAM" id="Phobius"/>
    </source>
</evidence>
<feature type="transmembrane region" description="Helical" evidence="1">
    <location>
        <begin position="52"/>
        <end position="73"/>
    </location>
</feature>
<protein>
    <submittedName>
        <fullName evidence="2">Uncharacterized protein</fullName>
    </submittedName>
</protein>
<comment type="caution">
    <text evidence="2">The sequence shown here is derived from an EMBL/GenBank/DDBJ whole genome shotgun (WGS) entry which is preliminary data.</text>
</comment>
<dbReference type="Proteomes" id="UP001153076">
    <property type="component" value="Unassembled WGS sequence"/>
</dbReference>
<reference evidence="2" key="1">
    <citation type="submission" date="2022-04" db="EMBL/GenBank/DDBJ databases">
        <title>Carnegiea gigantea Genome sequencing and assembly v2.</title>
        <authorList>
            <person name="Copetti D."/>
            <person name="Sanderson M.J."/>
            <person name="Burquez A."/>
            <person name="Wojciechowski M.F."/>
        </authorList>
    </citation>
    <scope>NUCLEOTIDE SEQUENCE</scope>
    <source>
        <strain evidence="2">SGP5-SGP5p</strain>
        <tissue evidence="2">Aerial part</tissue>
    </source>
</reference>
<proteinExistence type="predicted"/>